<evidence type="ECO:0000256" key="2">
    <source>
        <dbReference type="SAM" id="Phobius"/>
    </source>
</evidence>
<dbReference type="AlphaFoldDB" id="A0A1X6P7J0"/>
<sequence>MDMGGDRATAERMDWAADAVAGPPTPLLFVSVARPYMAGLERSYRRALANDDASGVAVAVEAAAFAQRAVAVFHAIDALYGDGTAEPSGGGGSGRRGSTRGNGSRRSGASASSSLRWTPAGASSGGRSTPGEPPSVAGSAATDRPRRAPASVVAAEQLAAAVRRDDPGRYSPAEAAAVPYLLRAKARLFEAVRSGDRGAVRALTLACEEALEQSVGKTEDVVAAADDSDVEDVAGGIKGRGATSPVDDGGPRSRAAAGCAAARRLLTCELLRVSKTASVVTFLYFLLAIASIAAIVFITVQFANDVRNPESGIELVRHTELAMPTVTVCSTQTGVPLRRLQFFNYTDAAGVRVGGPLPFQKFGTTEFEAVVERFWDNPDGEDCDRICGNFFPLPVRTLQQISNGELSTKCRPCFRTGSKGPEVIARSTAFSAAAFMELYTDHAFFQCMFRANGVDDPAQDEMRLTVGKADFAAEFFGATPLAPGDPTPVLTVPATSTRVDAIAALGSEELCNVLYFAVLPVRLNDSVPLDADIKYTFDGTGWTRTGDGPYFVPRTEGQVQTGSPEEGLQVFITARDAPLPPGGVTSLADTALLGPNSEVAILFNRRQVDDKPRFAISSISSSNRLVVNIADWSGYWLQYAVHLSYATFVEEQLRDVHTYPVTQWLVDVAGYIGLFTGASLFSIMVVPLLQLLRRRDRRESLAARPLDTLYSPYHVVRASRATPGVMGDLAAPAGVLGGTTGGAAGTGGGGGGGGAAAT</sequence>
<keyword evidence="2" id="KW-0812">Transmembrane</keyword>
<dbReference type="EMBL" id="KV918856">
    <property type="protein sequence ID" value="OSX76797.1"/>
    <property type="molecule type" value="Genomic_DNA"/>
</dbReference>
<feature type="region of interest" description="Disordered" evidence="1">
    <location>
        <begin position="83"/>
        <end position="152"/>
    </location>
</feature>
<keyword evidence="2" id="KW-0472">Membrane</keyword>
<keyword evidence="2" id="KW-1133">Transmembrane helix</keyword>
<feature type="compositionally biased region" description="Low complexity" evidence="1">
    <location>
        <begin position="99"/>
        <end position="114"/>
    </location>
</feature>
<evidence type="ECO:0000313" key="3">
    <source>
        <dbReference type="EMBL" id="OSX76797.1"/>
    </source>
</evidence>
<dbReference type="OrthoDB" id="10617422at2759"/>
<proteinExistence type="predicted"/>
<evidence type="ECO:0000313" key="4">
    <source>
        <dbReference type="Proteomes" id="UP000218209"/>
    </source>
</evidence>
<feature type="transmembrane region" description="Helical" evidence="2">
    <location>
        <begin position="282"/>
        <end position="303"/>
    </location>
</feature>
<reference evidence="3 4" key="1">
    <citation type="submission" date="2017-03" db="EMBL/GenBank/DDBJ databases">
        <title>WGS assembly of Porphyra umbilicalis.</title>
        <authorList>
            <person name="Brawley S.H."/>
            <person name="Blouin N.A."/>
            <person name="Ficko-Blean E."/>
            <person name="Wheeler G.L."/>
            <person name="Lohr M."/>
            <person name="Goodson H.V."/>
            <person name="Jenkins J.W."/>
            <person name="Blaby-Haas C.E."/>
            <person name="Helliwell K.E."/>
            <person name="Chan C."/>
            <person name="Marriage T."/>
            <person name="Bhattacharya D."/>
            <person name="Klein A.S."/>
            <person name="Badis Y."/>
            <person name="Brodie J."/>
            <person name="Cao Y."/>
            <person name="Collen J."/>
            <person name="Dittami S.M."/>
            <person name="Gachon C.M."/>
            <person name="Green B.R."/>
            <person name="Karpowicz S."/>
            <person name="Kim J.W."/>
            <person name="Kudahl U."/>
            <person name="Lin S."/>
            <person name="Michel G."/>
            <person name="Mittag M."/>
            <person name="Olson B.J."/>
            <person name="Pangilinan J."/>
            <person name="Peng Y."/>
            <person name="Qiu H."/>
            <person name="Shu S."/>
            <person name="Singer J.T."/>
            <person name="Smith A.G."/>
            <person name="Sprecher B.N."/>
            <person name="Wagner V."/>
            <person name="Wang W."/>
            <person name="Wang Z.-Y."/>
            <person name="Yan J."/>
            <person name="Yarish C."/>
            <person name="Zoeuner-Riek S."/>
            <person name="Zhuang Y."/>
            <person name="Zou Y."/>
            <person name="Lindquist E.A."/>
            <person name="Grimwood J."/>
            <person name="Barry K."/>
            <person name="Rokhsar D.S."/>
            <person name="Schmutz J."/>
            <person name="Stiller J.W."/>
            <person name="Grossman A.R."/>
            <person name="Prochnik S.E."/>
        </authorList>
    </citation>
    <scope>NUCLEOTIDE SEQUENCE [LARGE SCALE GENOMIC DNA]</scope>
    <source>
        <strain evidence="3">4086291</strain>
    </source>
</reference>
<dbReference type="Proteomes" id="UP000218209">
    <property type="component" value="Unassembled WGS sequence"/>
</dbReference>
<keyword evidence="4" id="KW-1185">Reference proteome</keyword>
<accession>A0A1X6P7J0</accession>
<protein>
    <submittedName>
        <fullName evidence="3">Uncharacterized protein</fullName>
    </submittedName>
</protein>
<feature type="transmembrane region" description="Helical" evidence="2">
    <location>
        <begin position="668"/>
        <end position="689"/>
    </location>
</feature>
<organism evidence="3 4">
    <name type="scientific">Porphyra umbilicalis</name>
    <name type="common">Purple laver</name>
    <name type="synonym">Red alga</name>
    <dbReference type="NCBI Taxonomy" id="2786"/>
    <lineage>
        <taxon>Eukaryota</taxon>
        <taxon>Rhodophyta</taxon>
        <taxon>Bangiophyceae</taxon>
        <taxon>Bangiales</taxon>
        <taxon>Bangiaceae</taxon>
        <taxon>Porphyra</taxon>
    </lineage>
</organism>
<evidence type="ECO:0000256" key="1">
    <source>
        <dbReference type="SAM" id="MobiDB-lite"/>
    </source>
</evidence>
<name>A0A1X6P7J0_PORUM</name>
<gene>
    <name evidence="3" type="ORF">BU14_0176s0039</name>
</gene>